<dbReference type="Pfam" id="PF14691">
    <property type="entry name" value="Fer4_20"/>
    <property type="match status" value="1"/>
</dbReference>
<dbReference type="Gene3D" id="3.30.70.20">
    <property type="match status" value="1"/>
</dbReference>
<gene>
    <name evidence="5" type="ORF">H8R10_05340</name>
</gene>
<dbReference type="PROSITE" id="PS51379">
    <property type="entry name" value="4FE4S_FER_2"/>
    <property type="match status" value="2"/>
</dbReference>
<dbReference type="PRINTS" id="PR00368">
    <property type="entry name" value="FADPNR"/>
</dbReference>
<dbReference type="GO" id="GO:0046872">
    <property type="term" value="F:metal ion binding"/>
    <property type="evidence" value="ECO:0007669"/>
    <property type="project" value="UniProtKB-KW"/>
</dbReference>
<accession>A0A8I0KW56</accession>
<dbReference type="Pfam" id="PF12838">
    <property type="entry name" value="Fer4_7"/>
    <property type="match status" value="1"/>
</dbReference>
<dbReference type="AlphaFoldDB" id="A0A8I0KW56"/>
<evidence type="ECO:0000256" key="2">
    <source>
        <dbReference type="ARBA" id="ARBA00023004"/>
    </source>
</evidence>
<comment type="caution">
    <text evidence="5">The sequence shown here is derived from an EMBL/GenBank/DDBJ whole genome shotgun (WGS) entry which is preliminary data.</text>
</comment>
<dbReference type="PANTHER" id="PTHR42783">
    <property type="entry name" value="GLUTAMATE SYNTHASE [NADPH] SMALL CHAIN"/>
    <property type="match status" value="1"/>
</dbReference>
<dbReference type="PRINTS" id="PR00469">
    <property type="entry name" value="PNDRDTASEII"/>
</dbReference>
<dbReference type="PROSITE" id="PS00198">
    <property type="entry name" value="4FE4S_FER_1"/>
    <property type="match status" value="1"/>
</dbReference>
<evidence type="ECO:0000256" key="1">
    <source>
        <dbReference type="ARBA" id="ARBA00022723"/>
    </source>
</evidence>
<dbReference type="EMBL" id="JACRUO010000001">
    <property type="protein sequence ID" value="MBD3689649.1"/>
    <property type="molecule type" value="Genomic_DNA"/>
</dbReference>
<evidence type="ECO:0000259" key="4">
    <source>
        <dbReference type="PROSITE" id="PS51379"/>
    </source>
</evidence>
<evidence type="ECO:0000313" key="5">
    <source>
        <dbReference type="EMBL" id="MBD3689649.1"/>
    </source>
</evidence>
<dbReference type="SUPFAM" id="SSF51971">
    <property type="entry name" value="Nucleotide-binding domain"/>
    <property type="match status" value="1"/>
</dbReference>
<protein>
    <submittedName>
        <fullName evidence="5">NAD(P)-binding protein</fullName>
    </submittedName>
</protein>
<dbReference type="Gene3D" id="3.50.50.60">
    <property type="entry name" value="FAD/NAD(P)-binding domain"/>
    <property type="match status" value="2"/>
</dbReference>
<dbReference type="PANTHER" id="PTHR42783:SF3">
    <property type="entry name" value="GLUTAMATE SYNTHASE [NADPH] SMALL CHAIN-RELATED"/>
    <property type="match status" value="1"/>
</dbReference>
<keyword evidence="6" id="KW-1185">Reference proteome</keyword>
<dbReference type="InterPro" id="IPR023753">
    <property type="entry name" value="FAD/NAD-binding_dom"/>
</dbReference>
<dbReference type="InterPro" id="IPR036188">
    <property type="entry name" value="FAD/NAD-bd_sf"/>
</dbReference>
<dbReference type="NCBIfam" id="NF009410">
    <property type="entry name" value="PRK12771.1"/>
    <property type="match status" value="1"/>
</dbReference>
<organism evidence="5 6">
    <name type="scientific">Nanchangia anserum</name>
    <dbReference type="NCBI Taxonomy" id="2692125"/>
    <lineage>
        <taxon>Bacteria</taxon>
        <taxon>Bacillati</taxon>
        <taxon>Actinomycetota</taxon>
        <taxon>Actinomycetes</taxon>
        <taxon>Actinomycetales</taxon>
        <taxon>Actinomycetaceae</taxon>
        <taxon>Nanchangia</taxon>
    </lineage>
</organism>
<keyword evidence="3" id="KW-0411">Iron-sulfur</keyword>
<dbReference type="GO" id="GO:0051536">
    <property type="term" value="F:iron-sulfur cluster binding"/>
    <property type="evidence" value="ECO:0007669"/>
    <property type="project" value="UniProtKB-KW"/>
</dbReference>
<dbReference type="GO" id="GO:0016491">
    <property type="term" value="F:oxidoreductase activity"/>
    <property type="evidence" value="ECO:0007669"/>
    <property type="project" value="InterPro"/>
</dbReference>
<evidence type="ECO:0000256" key="3">
    <source>
        <dbReference type="ARBA" id="ARBA00023014"/>
    </source>
</evidence>
<sequence>MTDTIQPTTAASDGHDAAPWAISLEVGSSLANETGSWRTERPVYVDLLPPCNKACPAGENVQQWLFHAEEGDYETAWREIMVNNPLPATMGRVCYHPCQVACNRAELDEAVGINAIERFLGDKAIDEGWTVPKLVDDTGKRVLVVGAGPSGLSAAYHLRRLGHTVEVRDAGPMAGGMMRFGIPSYRLPRNILDAEIKRIEDMGVTFTFNAKVDNVEDVVDDYDAVFLAVGAHIGRHANIPAGGSAKVMDAVQMLADMEGEEKPMLGRRVVIYGGGNTAIDAARTAKRLGAEEAVIVYRRTRDRMPAHDSEVMEAEEEGIMMRWLSTIKHIDSGTLTVEKMELDENGFPQPTGEYEELGADSVVMALGQESDLGLVERAEGIEITDGVVSVNSQMMTGIEGVFAGGDMVPSERTVTVAIGHGKKAARYIDAYLRGDTYTPAAKHADATFDKLTTWYYADAPHQVRERIEGARRASTFDEVVRGLDETSAIFEARRCMSCGNCFGCDNCFGVCPDNAITKIRPTEYEFKYDYCKGCGICVEECPCGAIEMIPEDV</sequence>
<dbReference type="InterPro" id="IPR017896">
    <property type="entry name" value="4Fe4S_Fe-S-bd"/>
</dbReference>
<feature type="domain" description="4Fe-4S ferredoxin-type" evidence="4">
    <location>
        <begin position="492"/>
        <end position="521"/>
    </location>
</feature>
<dbReference type="SUPFAM" id="SSF46548">
    <property type="entry name" value="alpha-helical ferredoxin"/>
    <property type="match status" value="2"/>
</dbReference>
<proteinExistence type="predicted"/>
<dbReference type="InterPro" id="IPR009051">
    <property type="entry name" value="Helical_ferredxn"/>
</dbReference>
<evidence type="ECO:0000313" key="6">
    <source>
        <dbReference type="Proteomes" id="UP000627538"/>
    </source>
</evidence>
<dbReference type="InterPro" id="IPR017900">
    <property type="entry name" value="4Fe4S_Fe_S_CS"/>
</dbReference>
<dbReference type="InterPro" id="IPR028261">
    <property type="entry name" value="DPD_II"/>
</dbReference>
<dbReference type="Pfam" id="PF07992">
    <property type="entry name" value="Pyr_redox_2"/>
    <property type="match status" value="1"/>
</dbReference>
<name>A0A8I0KW56_9ACTO</name>
<keyword evidence="1" id="KW-0479">Metal-binding</keyword>
<dbReference type="Gene3D" id="1.10.1060.10">
    <property type="entry name" value="Alpha-helical ferredoxin"/>
    <property type="match status" value="1"/>
</dbReference>
<dbReference type="RefSeq" id="WP_191071681.1">
    <property type="nucleotide sequence ID" value="NZ_CP060506.1"/>
</dbReference>
<keyword evidence="2" id="KW-0408">Iron</keyword>
<feature type="domain" description="4Fe-4S ferredoxin-type" evidence="4">
    <location>
        <begin position="522"/>
        <end position="551"/>
    </location>
</feature>
<reference evidence="5 6" key="1">
    <citation type="submission" date="2020-08" db="EMBL/GenBank/DDBJ databases">
        <title>Winkia gen. nov., sp. nov., isolated from faeces of the Anser albifrons in China.</title>
        <authorList>
            <person name="Liu Q."/>
        </authorList>
    </citation>
    <scope>NUCLEOTIDE SEQUENCE [LARGE SCALE GENOMIC DNA]</scope>
    <source>
        <strain evidence="5 6">C62</strain>
    </source>
</reference>
<dbReference type="Proteomes" id="UP000627538">
    <property type="component" value="Unassembled WGS sequence"/>
</dbReference>